<dbReference type="STRING" id="1229664.N4UE32"/>
<evidence type="ECO:0000259" key="11">
    <source>
        <dbReference type="PROSITE" id="PS50893"/>
    </source>
</evidence>
<keyword evidence="5" id="KW-0547">Nucleotide-binding</keyword>
<dbReference type="GO" id="GO:0140359">
    <property type="term" value="F:ABC-type transporter activity"/>
    <property type="evidence" value="ECO:0007669"/>
    <property type="project" value="InterPro"/>
</dbReference>
<accession>N4UE32</accession>
<dbReference type="Gene3D" id="3.40.50.300">
    <property type="entry name" value="P-loop containing nucleotide triphosphate hydrolases"/>
    <property type="match status" value="2"/>
</dbReference>
<evidence type="ECO:0000256" key="4">
    <source>
        <dbReference type="ARBA" id="ARBA00022692"/>
    </source>
</evidence>
<dbReference type="Pfam" id="PF01061">
    <property type="entry name" value="ABC2_membrane"/>
    <property type="match status" value="2"/>
</dbReference>
<keyword evidence="4 10" id="KW-0812">Transmembrane</keyword>
<feature type="compositionally biased region" description="Low complexity" evidence="9">
    <location>
        <begin position="633"/>
        <end position="646"/>
    </location>
</feature>
<feature type="transmembrane region" description="Helical" evidence="10">
    <location>
        <begin position="404"/>
        <end position="431"/>
    </location>
</feature>
<dbReference type="GO" id="GO:0016020">
    <property type="term" value="C:membrane"/>
    <property type="evidence" value="ECO:0007669"/>
    <property type="project" value="UniProtKB-SubCell"/>
</dbReference>
<dbReference type="PROSITE" id="PS00211">
    <property type="entry name" value="ABC_TRANSPORTER_1"/>
    <property type="match status" value="1"/>
</dbReference>
<evidence type="ECO:0000256" key="10">
    <source>
        <dbReference type="SAM" id="Phobius"/>
    </source>
</evidence>
<dbReference type="InterPro" id="IPR003439">
    <property type="entry name" value="ABC_transporter-like_ATP-bd"/>
</dbReference>
<dbReference type="SUPFAM" id="SSF52540">
    <property type="entry name" value="P-loop containing nucleoside triphosphate hydrolases"/>
    <property type="match status" value="2"/>
</dbReference>
<feature type="compositionally biased region" description="Basic and acidic residues" evidence="9">
    <location>
        <begin position="622"/>
        <end position="632"/>
    </location>
</feature>
<organism evidence="12 13">
    <name type="scientific">Fusarium oxysporum f. sp. cubense (strain race 1)</name>
    <name type="common">Panama disease fungus</name>
    <dbReference type="NCBI Taxonomy" id="1229664"/>
    <lineage>
        <taxon>Eukaryota</taxon>
        <taxon>Fungi</taxon>
        <taxon>Dikarya</taxon>
        <taxon>Ascomycota</taxon>
        <taxon>Pezizomycotina</taxon>
        <taxon>Sordariomycetes</taxon>
        <taxon>Hypocreomycetidae</taxon>
        <taxon>Hypocreales</taxon>
        <taxon>Nectriaceae</taxon>
        <taxon>Fusarium</taxon>
        <taxon>Fusarium oxysporum species complex</taxon>
    </lineage>
</organism>
<dbReference type="PANTHER" id="PTHR19241">
    <property type="entry name" value="ATP-BINDING CASSETTE TRANSPORTER"/>
    <property type="match status" value="1"/>
</dbReference>
<dbReference type="Pfam" id="PF00005">
    <property type="entry name" value="ABC_tran"/>
    <property type="match status" value="2"/>
</dbReference>
<feature type="transmembrane region" description="Helical" evidence="10">
    <location>
        <begin position="332"/>
        <end position="351"/>
    </location>
</feature>
<evidence type="ECO:0000256" key="2">
    <source>
        <dbReference type="ARBA" id="ARBA00006012"/>
    </source>
</evidence>
<evidence type="ECO:0000313" key="13">
    <source>
        <dbReference type="Proteomes" id="UP000016928"/>
    </source>
</evidence>
<dbReference type="InterPro" id="IPR034001">
    <property type="entry name" value="ABCG_PDR_1"/>
</dbReference>
<keyword evidence="6 12" id="KW-0067">ATP-binding</keyword>
<dbReference type="OMA" id="MIMYEFL"/>
<evidence type="ECO:0000256" key="6">
    <source>
        <dbReference type="ARBA" id="ARBA00022840"/>
    </source>
</evidence>
<evidence type="ECO:0000313" key="12">
    <source>
        <dbReference type="EMBL" id="ENH73484.1"/>
    </source>
</evidence>
<dbReference type="PROSITE" id="PS50893">
    <property type="entry name" value="ABC_TRANSPORTER_2"/>
    <property type="match status" value="1"/>
</dbReference>
<feature type="domain" description="ABC transporter" evidence="11">
    <location>
        <begin position="668"/>
        <end position="911"/>
    </location>
</feature>
<protein>
    <submittedName>
        <fullName evidence="12">ABC transporter ATP-binding protein/permease PDR18</fullName>
    </submittedName>
</protein>
<dbReference type="InterPro" id="IPR013525">
    <property type="entry name" value="ABC2_TM"/>
</dbReference>
<keyword evidence="7 10" id="KW-1133">Transmembrane helix</keyword>
<feature type="transmembrane region" description="Helical" evidence="10">
    <location>
        <begin position="1069"/>
        <end position="1089"/>
    </location>
</feature>
<dbReference type="Pfam" id="PF19055">
    <property type="entry name" value="ABC2_membrane_7"/>
    <property type="match status" value="1"/>
</dbReference>
<proteinExistence type="inferred from homology"/>
<evidence type="ECO:0000256" key="5">
    <source>
        <dbReference type="ARBA" id="ARBA00022741"/>
    </source>
</evidence>
<evidence type="ECO:0000256" key="8">
    <source>
        <dbReference type="ARBA" id="ARBA00023136"/>
    </source>
</evidence>
<feature type="compositionally biased region" description="Polar residues" evidence="9">
    <location>
        <begin position="647"/>
        <end position="660"/>
    </location>
</feature>
<dbReference type="InterPro" id="IPR017871">
    <property type="entry name" value="ABC_transporter-like_CS"/>
</dbReference>
<dbReference type="FunFam" id="3.40.50.300:FF:000054">
    <property type="entry name" value="ABC multidrug transporter atrF"/>
    <property type="match status" value="1"/>
</dbReference>
<evidence type="ECO:0000256" key="3">
    <source>
        <dbReference type="ARBA" id="ARBA00022448"/>
    </source>
</evidence>
<gene>
    <name evidence="12" type="ORF">FOC1_g10008977</name>
</gene>
<dbReference type="InterPro" id="IPR034003">
    <property type="entry name" value="ABCG_PDR_2"/>
</dbReference>
<name>N4UE32_FUSC1</name>
<feature type="transmembrane region" description="Helical" evidence="10">
    <location>
        <begin position="999"/>
        <end position="1019"/>
    </location>
</feature>
<dbReference type="HOGENOM" id="CLU_000604_35_0_1"/>
<feature type="transmembrane region" description="Helical" evidence="10">
    <location>
        <begin position="1031"/>
        <end position="1049"/>
    </location>
</feature>
<dbReference type="EMBL" id="KB730083">
    <property type="protein sequence ID" value="ENH73484.1"/>
    <property type="molecule type" value="Genomic_DNA"/>
</dbReference>
<dbReference type="GO" id="GO:0005524">
    <property type="term" value="F:ATP binding"/>
    <property type="evidence" value="ECO:0007669"/>
    <property type="project" value="UniProtKB-KW"/>
</dbReference>
<feature type="transmembrane region" description="Helical" evidence="10">
    <location>
        <begin position="443"/>
        <end position="467"/>
    </location>
</feature>
<feature type="region of interest" description="Disordered" evidence="9">
    <location>
        <begin position="622"/>
        <end position="660"/>
    </location>
</feature>
<dbReference type="InterPro" id="IPR003593">
    <property type="entry name" value="AAA+_ATPase"/>
</dbReference>
<comment type="similarity">
    <text evidence="2">Belongs to the ABC transporter superfamily. ABCG family. PDR (TC 3.A.1.205) subfamily.</text>
</comment>
<reference evidence="13" key="1">
    <citation type="submission" date="2012-09" db="EMBL/GenBank/DDBJ databases">
        <title>Genome sequencing and comparative transcriptomics of race 1 and race 4 of banana pathogen: Fusarium oxysporum f. sp. cubense.</title>
        <authorList>
            <person name="Fang X."/>
            <person name="Huang J."/>
        </authorList>
    </citation>
    <scope>NUCLEOTIDE SEQUENCE [LARGE SCALE GENOMIC DNA]</scope>
    <source>
        <strain evidence="13">race 1</strain>
    </source>
</reference>
<dbReference type="InterPro" id="IPR010929">
    <property type="entry name" value="PDR_CDR_ABC"/>
</dbReference>
<comment type="subcellular location">
    <subcellularLocation>
        <location evidence="1">Membrane</location>
        <topology evidence="1">Multi-pass membrane protein</topology>
    </subcellularLocation>
</comment>
<feature type="transmembrane region" description="Helical" evidence="10">
    <location>
        <begin position="371"/>
        <end position="392"/>
    </location>
</feature>
<reference evidence="13" key="2">
    <citation type="journal article" date="2014" name="PLoS ONE">
        <title>Genome and Transcriptome Analysis of the Fungal Pathogen Fusarium oxysporum f. sp. cubense Causing Banana Vascular Wilt Disease.</title>
        <authorList>
            <person name="Guo L."/>
            <person name="Han L."/>
            <person name="Yang L."/>
            <person name="Zeng H."/>
            <person name="Fan D."/>
            <person name="Zhu Y."/>
            <person name="Feng Y."/>
            <person name="Wang G."/>
            <person name="Peng C."/>
            <person name="Jiang X."/>
            <person name="Zhou D."/>
            <person name="Ni P."/>
            <person name="Liang C."/>
            <person name="Liu L."/>
            <person name="Wang J."/>
            <person name="Mao C."/>
            <person name="Fang X."/>
            <person name="Peng M."/>
            <person name="Huang J."/>
        </authorList>
    </citation>
    <scope>NUCLEOTIDE SEQUENCE [LARGE SCALE GENOMIC DNA]</scope>
    <source>
        <strain evidence="13">race 1</strain>
    </source>
</reference>
<evidence type="ECO:0000256" key="7">
    <source>
        <dbReference type="ARBA" id="ARBA00022989"/>
    </source>
</evidence>
<sequence>MLLVLGRPGSGCTTLLNMLSNRRHGYKEIKGEVRFGSMNEVEAHQYRGQIVMNTEDELFFPVLTVGQTIDFATRMKMPTQTPSDFATPDEYGNAVKKFILETLGIAHTSNTMVGNEFIRGVSGGERKRLSIAEVFSTEASIYCWDNSTRGLDASTALDWVRCLRAMTDILGLTTVVTLYQAGNGIFNLFDKVLVLDGGKEIYYGPREEAQPYMESLGFVCDDGANVGDFLTGVTVPTERQVRPENFASFPRNAEEIEAIYNKSEIKMRMDKESDYSTRQSTLFDTQQFQEAMAERKSKGLSQGSPFTVSFGQQVMTLTIRQYQLLWGDKPSLLMRHASTLIQALLAGSLFYGAPANSNGLFIKGGVLFWSTLYHCLVAMSETITTFFGRPILAKHKEFAFYHPAAFCLAQIVADIPGLVFQVTLWAVIVYWMATLRATAEAFFTYWVVILANTFCMTAFFRLCGAAFPTFDAASKISGFVINAIATYTGFMIPKPEMHPWFVWIYWINPLSYTYEALAVNEFHNTVIPCVNNNLVPSGEGYTTEFASCTGVRGAEPGETYVTGDQYLASLSYSYSHLWRNFGIIWTWTLLFVGLTIICTTGWESYIGGGVHLVPRERVVQNRRVQPNDEESHTSSNTSSTLKTETNFKNNPNDSESTGKPLLSNTSVFTWKNLSYTVKTHHGDRKLLDNVSGWVKPGMLGALMGSSGAGKTTLMDVLAQRKTEGTITGSVLVDGRELPVSFQRSAGYCEQFDVHEPFSTVREALEFSALLRQSRERPDVEKLAYVDTVIDLLELRDLEHSLIGRPGAGLSIEQRKRVSIGVELVAKPSILIFLDEPTSGLDGQAAYNTMRFLRKLTSAGQAVLCTIHQPSAQIFSQFDTLLLLGKGGKTVYFGDIGPDAATLKGYFAQHGAPCPPSANPAEHMIDVVSGTSSNQDWHHLWLDSPEHKQSMTDLDNMVQTASSKPPATKDDGYEFAASMITQTRIVTHRMNTALYRNTDYIMNKIMLHVVSGLFNGFTFWKIGNNVKDLQNTLFAIFNFIFVAPGVVAQLQPVFIDRRDIFEIREKKSKTYHWAPFVTGLIVSEIPYLIISGFSTDVNKAGGVFFVMIMYEFLYTGIGQFIAAYAPNAVFASMVNPLIISTMISFCGVLVPYSELQAFWRYWIYYLNPFTYLMGSLINFALFDKTIECTDSELAIFNPPANESCGKFLFNYLQGPGSGSNLLNPDATSDCRVCQYASGTDYLYTLNVKDFYYAWSDAAIVVIFVLSSYGLVYGFMKLRTKATKKAQ</sequence>
<dbReference type="SMART" id="SM00382">
    <property type="entry name" value="AAA"/>
    <property type="match status" value="2"/>
</dbReference>
<dbReference type="InterPro" id="IPR043926">
    <property type="entry name" value="ABCG_dom"/>
</dbReference>
<evidence type="ECO:0000256" key="9">
    <source>
        <dbReference type="SAM" id="MobiDB-lite"/>
    </source>
</evidence>
<dbReference type="Pfam" id="PF06422">
    <property type="entry name" value="PDR_CDR"/>
    <property type="match status" value="1"/>
</dbReference>
<feature type="transmembrane region" description="Helical" evidence="10">
    <location>
        <begin position="1101"/>
        <end position="1121"/>
    </location>
</feature>
<keyword evidence="3" id="KW-0813">Transport</keyword>
<dbReference type="VEuPathDB" id="FungiDB:FOC1_g10008977"/>
<dbReference type="GO" id="GO:0016887">
    <property type="term" value="F:ATP hydrolysis activity"/>
    <property type="evidence" value="ECO:0007669"/>
    <property type="project" value="InterPro"/>
</dbReference>
<feature type="transmembrane region" description="Helical" evidence="10">
    <location>
        <begin position="581"/>
        <end position="602"/>
    </location>
</feature>
<feature type="transmembrane region" description="Helical" evidence="10">
    <location>
        <begin position="1161"/>
        <end position="1181"/>
    </location>
</feature>
<evidence type="ECO:0000256" key="1">
    <source>
        <dbReference type="ARBA" id="ARBA00004141"/>
    </source>
</evidence>
<feature type="transmembrane region" description="Helical" evidence="10">
    <location>
        <begin position="1127"/>
        <end position="1149"/>
    </location>
</feature>
<dbReference type="InterPro" id="IPR027417">
    <property type="entry name" value="P-loop_NTPase"/>
</dbReference>
<dbReference type="CDD" id="cd03233">
    <property type="entry name" value="ABCG_PDR_domain1"/>
    <property type="match status" value="1"/>
</dbReference>
<keyword evidence="8 10" id="KW-0472">Membrane</keyword>
<feature type="transmembrane region" description="Helical" evidence="10">
    <location>
        <begin position="1250"/>
        <end position="1273"/>
    </location>
</feature>
<dbReference type="Proteomes" id="UP000016928">
    <property type="component" value="Unassembled WGS sequence"/>
</dbReference>
<dbReference type="CDD" id="cd03232">
    <property type="entry name" value="ABCG_PDR_domain2"/>
    <property type="match status" value="1"/>
</dbReference>